<dbReference type="CDD" id="cd11386">
    <property type="entry name" value="MCP_signal"/>
    <property type="match status" value="1"/>
</dbReference>
<dbReference type="Gene3D" id="1.10.287.950">
    <property type="entry name" value="Methyl-accepting chemotaxis protein"/>
    <property type="match status" value="1"/>
</dbReference>
<comment type="caution">
    <text evidence="7">The sequence shown here is derived from an EMBL/GenBank/DDBJ whole genome shotgun (WGS) entry which is preliminary data.</text>
</comment>
<dbReference type="SMART" id="SM01358">
    <property type="entry name" value="HBM"/>
    <property type="match status" value="1"/>
</dbReference>
<dbReference type="PROSITE" id="PS50111">
    <property type="entry name" value="CHEMOTAXIS_TRANSDUC_2"/>
    <property type="match status" value="1"/>
</dbReference>
<feature type="transmembrane region" description="Helical" evidence="5">
    <location>
        <begin position="12"/>
        <end position="32"/>
    </location>
</feature>
<dbReference type="GO" id="GO:0016020">
    <property type="term" value="C:membrane"/>
    <property type="evidence" value="ECO:0007669"/>
    <property type="project" value="UniProtKB-SubCell"/>
</dbReference>
<dbReference type="SMART" id="SM00283">
    <property type="entry name" value="MA"/>
    <property type="match status" value="1"/>
</dbReference>
<protein>
    <submittedName>
        <fullName evidence="7">Methyl-accepting chemotaxis (MCP) signaling domain protein</fullName>
    </submittedName>
</protein>
<dbReference type="AlphaFoldDB" id="A0AAU9Q0M8"/>
<dbReference type="Pfam" id="PF00015">
    <property type="entry name" value="MCPsignal"/>
    <property type="match status" value="1"/>
</dbReference>
<accession>A0AAU9Q0M8</accession>
<evidence type="ECO:0000256" key="2">
    <source>
        <dbReference type="ARBA" id="ARBA00023224"/>
    </source>
</evidence>
<comment type="subcellular location">
    <subcellularLocation>
        <location evidence="1">Membrane</location>
    </subcellularLocation>
</comment>
<comment type="similarity">
    <text evidence="3">Belongs to the methyl-accepting chemotaxis (MCP) protein family.</text>
</comment>
<keyword evidence="5" id="KW-1133">Transmembrane helix</keyword>
<dbReference type="FunFam" id="1.10.287.950:FF:000001">
    <property type="entry name" value="Methyl-accepting chemotaxis sensory transducer"/>
    <property type="match status" value="1"/>
</dbReference>
<evidence type="ECO:0000256" key="5">
    <source>
        <dbReference type="SAM" id="Phobius"/>
    </source>
</evidence>
<dbReference type="Proteomes" id="UP001295420">
    <property type="component" value="Unassembled WGS sequence"/>
</dbReference>
<evidence type="ECO:0000313" key="8">
    <source>
        <dbReference type="Proteomes" id="UP001295420"/>
    </source>
</evidence>
<dbReference type="RefSeq" id="WP_409930319.1">
    <property type="nucleotide sequence ID" value="NZ_CAKMTQ010000003.1"/>
</dbReference>
<dbReference type="InterPro" id="IPR004089">
    <property type="entry name" value="MCPsignal_dom"/>
</dbReference>
<keyword evidence="5" id="KW-0472">Membrane</keyword>
<proteinExistence type="inferred from homology"/>
<dbReference type="GO" id="GO:0007165">
    <property type="term" value="P:signal transduction"/>
    <property type="evidence" value="ECO:0007669"/>
    <property type="project" value="UniProtKB-KW"/>
</dbReference>
<evidence type="ECO:0000256" key="4">
    <source>
        <dbReference type="PROSITE-ProRule" id="PRU00284"/>
    </source>
</evidence>
<name>A0AAU9Q0M8_9VIBR</name>
<organism evidence="7 8">
    <name type="scientific">Vibrio owensii</name>
    <dbReference type="NCBI Taxonomy" id="696485"/>
    <lineage>
        <taxon>Bacteria</taxon>
        <taxon>Pseudomonadati</taxon>
        <taxon>Pseudomonadota</taxon>
        <taxon>Gammaproteobacteria</taxon>
        <taxon>Vibrionales</taxon>
        <taxon>Vibrionaceae</taxon>
        <taxon>Vibrio</taxon>
    </lineage>
</organism>
<reference evidence="7" key="1">
    <citation type="submission" date="2022-01" db="EMBL/GenBank/DDBJ databases">
        <authorList>
            <person name="Lagorce A."/>
        </authorList>
    </citation>
    <scope>NUCLEOTIDE SEQUENCE</scope>
    <source>
        <strain evidence="7">Th15_F1_D04</strain>
    </source>
</reference>
<sequence length="639" mass="70901">MLNKVKKIKHKFYLILSAVILVLFAITAVGIVTTKHINNNFIHFQTINTTAFEATEIETNLLTARTNALTYRTNRDPQFFSQSMEALKFAHQEAQKQAENAFDPERKTRFEKVTSELVRYMDNLNDVSRLMKERDLKVAELVSFQKQVESKLEKRLSEATDVTQYRAELADATLVFKALTQEATEYLLTNNERDYQQFEAKLDEWKLYLTQLGYVNQEQLDALTDSFASSLSQVAVLIRERNARWDVLKEIGFDISEQINGIKTDAVNDQNVLKEEIQRTTEEATINVALALFIGLPALSLLCVFISRDITNNVLFAKQVAEKLSRGEISAEQQQVKGSDEVAEMLDALHHMEEQLYKTVSEVISCSDLLASASEELSAVNSEILSNAQSQQMETDQVATAVNEMTVAIAEVAQNANGASREAEMASEVSEQGQVVMQSATEQVGGLASQMGTMSQKVATLSNGTAEVADITQVIQTIAEQTNLLALNAAIEAARAGDQGRGFAVVADEVRQLAQETQKAVEKIGDRIHTLQQNTTQVVDSIDAGQRMLEETVHQSVSANDAFISISTNIEQTNALNTQIAAATEEQSATAEMINQSVVSVRDQVEQTVNMIQDSNQAADELARMSINLSDQIRFFKLQ</sequence>
<evidence type="ECO:0000256" key="1">
    <source>
        <dbReference type="ARBA" id="ARBA00004370"/>
    </source>
</evidence>
<dbReference type="PANTHER" id="PTHR32089:SF120">
    <property type="entry name" value="METHYL-ACCEPTING CHEMOTAXIS PROTEIN TLPQ"/>
    <property type="match status" value="1"/>
</dbReference>
<keyword evidence="5" id="KW-0812">Transmembrane</keyword>
<dbReference type="PANTHER" id="PTHR32089">
    <property type="entry name" value="METHYL-ACCEPTING CHEMOTAXIS PROTEIN MCPB"/>
    <property type="match status" value="1"/>
</dbReference>
<dbReference type="GO" id="GO:0006935">
    <property type="term" value="P:chemotaxis"/>
    <property type="evidence" value="ECO:0007669"/>
    <property type="project" value="UniProtKB-ARBA"/>
</dbReference>
<evidence type="ECO:0000259" key="6">
    <source>
        <dbReference type="PROSITE" id="PS50111"/>
    </source>
</evidence>
<evidence type="ECO:0000313" key="7">
    <source>
        <dbReference type="EMBL" id="CAH1522584.1"/>
    </source>
</evidence>
<dbReference type="EMBL" id="CAKMTQ010000003">
    <property type="protein sequence ID" value="CAH1522584.1"/>
    <property type="molecule type" value="Genomic_DNA"/>
</dbReference>
<feature type="domain" description="Methyl-accepting transducer" evidence="6">
    <location>
        <begin position="366"/>
        <end position="602"/>
    </location>
</feature>
<gene>
    <name evidence="7" type="ORF">THF1D04_110041</name>
</gene>
<evidence type="ECO:0000256" key="3">
    <source>
        <dbReference type="ARBA" id="ARBA00029447"/>
    </source>
</evidence>
<keyword evidence="2 4" id="KW-0807">Transducer</keyword>
<dbReference type="InterPro" id="IPR032255">
    <property type="entry name" value="HBM"/>
</dbReference>
<dbReference type="SUPFAM" id="SSF58104">
    <property type="entry name" value="Methyl-accepting chemotaxis protein (MCP) signaling domain"/>
    <property type="match status" value="1"/>
</dbReference>